<dbReference type="PANTHER" id="PTHR33397">
    <property type="entry name" value="UPF0331 PROTEIN YUTE"/>
    <property type="match status" value="1"/>
</dbReference>
<keyword evidence="1" id="KW-1277">Toxin-antitoxin system</keyword>
<evidence type="ECO:0000256" key="3">
    <source>
        <dbReference type="ARBA" id="ARBA00022801"/>
    </source>
</evidence>
<evidence type="ECO:0000256" key="1">
    <source>
        <dbReference type="ARBA" id="ARBA00022649"/>
    </source>
</evidence>
<accession>A0A2P7R9W2</accession>
<dbReference type="GO" id="GO:0110001">
    <property type="term" value="C:toxin-antitoxin complex"/>
    <property type="evidence" value="ECO:0007669"/>
    <property type="project" value="InterPro"/>
</dbReference>
<protein>
    <recommendedName>
        <fullName evidence="7">DUF86 domain-containing protein</fullName>
    </recommendedName>
</protein>
<dbReference type="OrthoDB" id="9796612at2"/>
<dbReference type="Gene3D" id="1.20.120.580">
    <property type="entry name" value="bsu32300-like"/>
    <property type="match status" value="1"/>
</dbReference>
<comment type="similarity">
    <text evidence="4">Belongs to the HepT RNase toxin family.</text>
</comment>
<dbReference type="GO" id="GO:0016787">
    <property type="term" value="F:hydrolase activity"/>
    <property type="evidence" value="ECO:0007669"/>
    <property type="project" value="UniProtKB-KW"/>
</dbReference>
<dbReference type="EMBL" id="PXYH01000003">
    <property type="protein sequence ID" value="PSJ47006.1"/>
    <property type="molecule type" value="Genomic_DNA"/>
</dbReference>
<keyword evidence="3" id="KW-0378">Hydrolase</keyword>
<dbReference type="InterPro" id="IPR037038">
    <property type="entry name" value="HepT-like_sf"/>
</dbReference>
<dbReference type="PANTHER" id="PTHR33397:SF3">
    <property type="entry name" value="MRNA NUCLEASE HEPT"/>
    <property type="match status" value="1"/>
</dbReference>
<evidence type="ECO:0000313" key="6">
    <source>
        <dbReference type="Proteomes" id="UP000242181"/>
    </source>
</evidence>
<name>A0A2P7R9W2_9GAMM</name>
<reference evidence="5 6" key="1">
    <citation type="submission" date="2018-03" db="EMBL/GenBank/DDBJ databases">
        <title>The draft genome of Zobellella taiwanensis JCM 13381.</title>
        <authorList>
            <person name="Liu L."/>
            <person name="Li L."/>
            <person name="Wang T."/>
            <person name="Zhang X."/>
            <person name="Liang L."/>
        </authorList>
    </citation>
    <scope>NUCLEOTIDE SEQUENCE [LARGE SCALE GENOMIC DNA]</scope>
    <source>
        <strain evidence="5 6">JCM 13381</strain>
    </source>
</reference>
<dbReference type="SUPFAM" id="SSF81593">
    <property type="entry name" value="Nucleotidyltransferase substrate binding subunit/domain"/>
    <property type="match status" value="1"/>
</dbReference>
<comment type="caution">
    <text evidence="5">The sequence shown here is derived from an EMBL/GenBank/DDBJ whole genome shotgun (WGS) entry which is preliminary data.</text>
</comment>
<organism evidence="5 6">
    <name type="scientific">Zobellella taiwanensis</name>
    <dbReference type="NCBI Taxonomy" id="347535"/>
    <lineage>
        <taxon>Bacteria</taxon>
        <taxon>Pseudomonadati</taxon>
        <taxon>Pseudomonadota</taxon>
        <taxon>Gammaproteobacteria</taxon>
        <taxon>Aeromonadales</taxon>
        <taxon>Aeromonadaceae</taxon>
        <taxon>Zobellella</taxon>
    </lineage>
</organism>
<keyword evidence="6" id="KW-1185">Reference proteome</keyword>
<evidence type="ECO:0000256" key="2">
    <source>
        <dbReference type="ARBA" id="ARBA00022722"/>
    </source>
</evidence>
<dbReference type="AlphaFoldDB" id="A0A2P7R9W2"/>
<dbReference type="Proteomes" id="UP000242181">
    <property type="component" value="Unassembled WGS sequence"/>
</dbReference>
<dbReference type="Pfam" id="PF01934">
    <property type="entry name" value="HepT-like"/>
    <property type="match status" value="1"/>
</dbReference>
<keyword evidence="2" id="KW-0540">Nuclease</keyword>
<gene>
    <name evidence="5" type="ORF">C7I36_03110</name>
</gene>
<evidence type="ECO:0000256" key="4">
    <source>
        <dbReference type="ARBA" id="ARBA00024207"/>
    </source>
</evidence>
<dbReference type="InterPro" id="IPR052379">
    <property type="entry name" value="Type_VII_TA_RNase"/>
</dbReference>
<evidence type="ECO:0000313" key="5">
    <source>
        <dbReference type="EMBL" id="PSJ47006.1"/>
    </source>
</evidence>
<sequence length="135" mass="15385">MDDVLLNKAATIKRCLQRIQEEYRQEPQALKQDFTRQDSVILNLQRACEAAIDMANRYLRLHQAGIPQSARDAFRLLHEQGVIDENLSHSLQAMVGLRNIAVHDYQELNLDILISVLDHHLGDFESYLAAVLGHA</sequence>
<dbReference type="GO" id="GO:0004540">
    <property type="term" value="F:RNA nuclease activity"/>
    <property type="evidence" value="ECO:0007669"/>
    <property type="project" value="InterPro"/>
</dbReference>
<dbReference type="NCBIfam" id="NF047751">
    <property type="entry name" value="HepT_toxin"/>
    <property type="match status" value="1"/>
</dbReference>
<evidence type="ECO:0008006" key="7">
    <source>
        <dbReference type="Google" id="ProtNLM"/>
    </source>
</evidence>
<proteinExistence type="inferred from homology"/>
<dbReference type="InterPro" id="IPR008201">
    <property type="entry name" value="HepT-like"/>
</dbReference>